<dbReference type="AlphaFoldDB" id="B7PV83"/>
<reference evidence="1 3" key="1">
    <citation type="submission" date="2008-03" db="EMBL/GenBank/DDBJ databases">
        <title>Annotation of Ixodes scapularis.</title>
        <authorList>
            <consortium name="Ixodes scapularis Genome Project Consortium"/>
            <person name="Caler E."/>
            <person name="Hannick L.I."/>
            <person name="Bidwell S."/>
            <person name="Joardar V."/>
            <person name="Thiagarajan M."/>
            <person name="Amedeo P."/>
            <person name="Galinsky K.J."/>
            <person name="Schobel S."/>
            <person name="Inman J."/>
            <person name="Hostetler J."/>
            <person name="Miller J."/>
            <person name="Hammond M."/>
            <person name="Megy K."/>
            <person name="Lawson D."/>
            <person name="Kodira C."/>
            <person name="Sutton G."/>
            <person name="Meyer J."/>
            <person name="Hill C.A."/>
            <person name="Birren B."/>
            <person name="Nene V."/>
            <person name="Collins F."/>
            <person name="Alarcon-Chaidez F."/>
            <person name="Wikel S."/>
            <person name="Strausberg R."/>
        </authorList>
    </citation>
    <scope>NUCLEOTIDE SEQUENCE [LARGE SCALE GENOMIC DNA]</scope>
    <source>
        <strain evidence="3">Wikel</strain>
        <strain evidence="1">Wikel colony</strain>
    </source>
</reference>
<dbReference type="InParanoid" id="B7PV83"/>
<protein>
    <submittedName>
        <fullName evidence="1 2">Uncharacterized protein</fullName>
    </submittedName>
</protein>
<dbReference type="EMBL" id="DS798279">
    <property type="protein sequence ID" value="EEC10505.1"/>
    <property type="molecule type" value="Genomic_DNA"/>
</dbReference>
<gene>
    <name evidence="1" type="ORF">IscW_ISCW019592</name>
</gene>
<name>B7PV83_IXOSC</name>
<evidence type="ECO:0000313" key="1">
    <source>
        <dbReference type="EMBL" id="EEC10505.1"/>
    </source>
</evidence>
<dbReference type="VEuPathDB" id="VectorBase:ISCI019592"/>
<dbReference type="EnsemblMetazoa" id="ISCW019592-RA">
    <property type="protein sequence ID" value="ISCW019592-PA"/>
    <property type="gene ID" value="ISCW019592"/>
</dbReference>
<organism>
    <name type="scientific">Ixodes scapularis</name>
    <name type="common">Black-legged tick</name>
    <name type="synonym">Deer tick</name>
    <dbReference type="NCBI Taxonomy" id="6945"/>
    <lineage>
        <taxon>Eukaryota</taxon>
        <taxon>Metazoa</taxon>
        <taxon>Ecdysozoa</taxon>
        <taxon>Arthropoda</taxon>
        <taxon>Chelicerata</taxon>
        <taxon>Arachnida</taxon>
        <taxon>Acari</taxon>
        <taxon>Parasitiformes</taxon>
        <taxon>Ixodida</taxon>
        <taxon>Ixodoidea</taxon>
        <taxon>Ixodidae</taxon>
        <taxon>Ixodinae</taxon>
        <taxon>Ixodes</taxon>
    </lineage>
</organism>
<evidence type="ECO:0000313" key="3">
    <source>
        <dbReference type="Proteomes" id="UP000001555"/>
    </source>
</evidence>
<dbReference type="EMBL" id="ABJB011132686">
    <property type="status" value="NOT_ANNOTATED_CDS"/>
    <property type="molecule type" value="Genomic_DNA"/>
</dbReference>
<keyword evidence="3" id="KW-1185">Reference proteome</keyword>
<sequence length="122" mass="13908">MRNYDCMLRDAKRIFCHLCDCCFSFKKDKSPISPFGSSARFVETTPRFHGFTFFSCVTRSSFRHPSVLIVDYNMVVVTHGSQGSNVSRLGRSVFVCMFKDNTSTPQIYLSVLATVFSHQARL</sequence>
<accession>B7PV83</accession>
<dbReference type="Proteomes" id="UP000001555">
    <property type="component" value="Unassembled WGS sequence"/>
</dbReference>
<dbReference type="VEuPathDB" id="VectorBase:ISCW019592"/>
<reference evidence="2" key="2">
    <citation type="submission" date="2020-05" db="UniProtKB">
        <authorList>
            <consortium name="EnsemblMetazoa"/>
        </authorList>
    </citation>
    <scope>IDENTIFICATION</scope>
    <source>
        <strain evidence="2">wikel</strain>
    </source>
</reference>
<evidence type="ECO:0000313" key="2">
    <source>
        <dbReference type="EnsemblMetazoa" id="ISCW019592-PA"/>
    </source>
</evidence>
<proteinExistence type="predicted"/>
<dbReference type="HOGENOM" id="CLU_2029248_0_0_1"/>
<dbReference type="PaxDb" id="6945-B7PV83"/>